<evidence type="ECO:0000256" key="5">
    <source>
        <dbReference type="SAM" id="Phobius"/>
    </source>
</evidence>
<dbReference type="Pfam" id="PF00324">
    <property type="entry name" value="AA_permease"/>
    <property type="match status" value="1"/>
</dbReference>
<name>A0A4R1J9X8_9GAMM</name>
<feature type="transmembrane region" description="Helical" evidence="5">
    <location>
        <begin position="354"/>
        <end position="374"/>
    </location>
</feature>
<comment type="subcellular location">
    <subcellularLocation>
        <location evidence="1">Membrane</location>
        <topology evidence="1">Multi-pass membrane protein</topology>
    </subcellularLocation>
</comment>
<feature type="transmembrane region" description="Helical" evidence="5">
    <location>
        <begin position="410"/>
        <end position="428"/>
    </location>
</feature>
<feature type="transmembrane region" description="Helical" evidence="5">
    <location>
        <begin position="190"/>
        <end position="211"/>
    </location>
</feature>
<dbReference type="PANTHER" id="PTHR42770:SF8">
    <property type="entry name" value="PUTRESCINE IMPORTER PUUP"/>
    <property type="match status" value="1"/>
</dbReference>
<protein>
    <submittedName>
        <fullName evidence="7">Amino acid/polyamine/organocation transporter (APC superfamily)</fullName>
    </submittedName>
</protein>
<keyword evidence="4 5" id="KW-0472">Membrane</keyword>
<keyword evidence="8" id="KW-1185">Reference proteome</keyword>
<gene>
    <name evidence="7" type="ORF">EV690_2457</name>
</gene>
<dbReference type="OrthoDB" id="9804700at2"/>
<dbReference type="GO" id="GO:0055085">
    <property type="term" value="P:transmembrane transport"/>
    <property type="evidence" value="ECO:0007669"/>
    <property type="project" value="InterPro"/>
</dbReference>
<evidence type="ECO:0000256" key="1">
    <source>
        <dbReference type="ARBA" id="ARBA00004141"/>
    </source>
</evidence>
<accession>A0A4R1J9X8</accession>
<feature type="transmembrane region" description="Helical" evidence="5">
    <location>
        <begin position="45"/>
        <end position="66"/>
    </location>
</feature>
<evidence type="ECO:0000256" key="4">
    <source>
        <dbReference type="ARBA" id="ARBA00023136"/>
    </source>
</evidence>
<organism evidence="7 8">
    <name type="scientific">Celerinatantimonas diazotrophica</name>
    <dbReference type="NCBI Taxonomy" id="412034"/>
    <lineage>
        <taxon>Bacteria</taxon>
        <taxon>Pseudomonadati</taxon>
        <taxon>Pseudomonadota</taxon>
        <taxon>Gammaproteobacteria</taxon>
        <taxon>Celerinatantimonadaceae</taxon>
        <taxon>Celerinatantimonas</taxon>
    </lineage>
</organism>
<dbReference type="AlphaFoldDB" id="A0A4R1J9X8"/>
<dbReference type="Gene3D" id="1.20.1740.10">
    <property type="entry name" value="Amino acid/polyamine transporter I"/>
    <property type="match status" value="1"/>
</dbReference>
<feature type="transmembrane region" description="Helical" evidence="5">
    <location>
        <begin position="330"/>
        <end position="348"/>
    </location>
</feature>
<evidence type="ECO:0000259" key="6">
    <source>
        <dbReference type="Pfam" id="PF00324"/>
    </source>
</evidence>
<evidence type="ECO:0000256" key="3">
    <source>
        <dbReference type="ARBA" id="ARBA00022989"/>
    </source>
</evidence>
<dbReference type="PANTHER" id="PTHR42770">
    <property type="entry name" value="AMINO ACID TRANSPORTER-RELATED"/>
    <property type="match status" value="1"/>
</dbReference>
<dbReference type="InterPro" id="IPR050367">
    <property type="entry name" value="APC_superfamily"/>
</dbReference>
<dbReference type="InterPro" id="IPR004841">
    <property type="entry name" value="AA-permease/SLC12A_dom"/>
</dbReference>
<feature type="transmembrane region" description="Helical" evidence="5">
    <location>
        <begin position="87"/>
        <end position="109"/>
    </location>
</feature>
<reference evidence="7 8" key="1">
    <citation type="submission" date="2019-03" db="EMBL/GenBank/DDBJ databases">
        <title>Genomic Encyclopedia of Type Strains, Phase IV (KMG-IV): sequencing the most valuable type-strain genomes for metagenomic binning, comparative biology and taxonomic classification.</title>
        <authorList>
            <person name="Goeker M."/>
        </authorList>
    </citation>
    <scope>NUCLEOTIDE SEQUENCE [LARGE SCALE GENOMIC DNA]</scope>
    <source>
        <strain evidence="7 8">DSM 18577</strain>
    </source>
</reference>
<dbReference type="PIRSF" id="PIRSF006060">
    <property type="entry name" value="AA_transporter"/>
    <property type="match status" value="1"/>
</dbReference>
<proteinExistence type="predicted"/>
<feature type="transmembrane region" description="Helical" evidence="5">
    <location>
        <begin position="121"/>
        <end position="141"/>
    </location>
</feature>
<keyword evidence="2 5" id="KW-0812">Transmembrane</keyword>
<feature type="transmembrane region" description="Helical" evidence="5">
    <location>
        <begin position="148"/>
        <end position="170"/>
    </location>
</feature>
<sequence>MENSTTLRRVLTLPHLVLFGLAYMAPMIVFGIYGLVAQTTEGMSASAYLIALIAMLFTALSYGQMVKAFPVSGSAYTYTRKALNGHLGFMVGWGTLLDYLFIPMAIWLIGSAYLNAAFPEIPSWAWVLAFIVITTFLNIVGIKYSMRVNMLLMGFQLLVVALFIILAVRGVEHGQGLGTLLSLQPLVNHYGHAGSAILSGAAIGCYSFLGFDAITTMTEESKNPTKTIPRAIILVTCIGGGIFVLASYVTTLVHPDLHFKDVDSAAFEIAKQIGGALFSAIFLAGLIIAQFCSGISAQASASRLLYAMGRDGVLPESIFGQLHPKYQTPVANILLVAVIGLLALTMNVSTSTSFINFGAFIAFTLVNVSVIFHYFIHAKRRGFSNVIRYLLFPAVGAVCDFWLLTSLDSHAIELGVAWALIGVTYLAFITRGFRNSPPELDETTIEAHA</sequence>
<comment type="caution">
    <text evidence="7">The sequence shown here is derived from an EMBL/GenBank/DDBJ whole genome shotgun (WGS) entry which is preliminary data.</text>
</comment>
<evidence type="ECO:0000256" key="2">
    <source>
        <dbReference type="ARBA" id="ARBA00022692"/>
    </source>
</evidence>
<feature type="transmembrane region" description="Helical" evidence="5">
    <location>
        <begin position="231"/>
        <end position="253"/>
    </location>
</feature>
<feature type="transmembrane region" description="Helical" evidence="5">
    <location>
        <begin position="273"/>
        <end position="295"/>
    </location>
</feature>
<dbReference type="RefSeq" id="WP_131913252.1">
    <property type="nucleotide sequence ID" value="NZ_OU594967.1"/>
</dbReference>
<dbReference type="Proteomes" id="UP000295565">
    <property type="component" value="Unassembled WGS sequence"/>
</dbReference>
<keyword evidence="3 5" id="KW-1133">Transmembrane helix</keyword>
<evidence type="ECO:0000313" key="8">
    <source>
        <dbReference type="Proteomes" id="UP000295565"/>
    </source>
</evidence>
<dbReference type="GO" id="GO:0016020">
    <property type="term" value="C:membrane"/>
    <property type="evidence" value="ECO:0007669"/>
    <property type="project" value="UniProtKB-SubCell"/>
</dbReference>
<feature type="domain" description="Amino acid permease/ SLC12A" evidence="6">
    <location>
        <begin position="15"/>
        <end position="371"/>
    </location>
</feature>
<feature type="transmembrane region" description="Helical" evidence="5">
    <location>
        <begin position="12"/>
        <end position="33"/>
    </location>
</feature>
<feature type="transmembrane region" description="Helical" evidence="5">
    <location>
        <begin position="386"/>
        <end position="404"/>
    </location>
</feature>
<evidence type="ECO:0000313" key="7">
    <source>
        <dbReference type="EMBL" id="TCK47433.1"/>
    </source>
</evidence>
<dbReference type="EMBL" id="SMGD01000014">
    <property type="protein sequence ID" value="TCK47433.1"/>
    <property type="molecule type" value="Genomic_DNA"/>
</dbReference>